<sequence length="72" mass="7475">MCFLTLQRVDGNGCIAGGPIDGDQLSVYKQVEMVLIASVDPDPDTFTGKSASDGDSGPVETDSILVALIYPA</sequence>
<comment type="caution">
    <text evidence="1">The sequence shown here is derived from an EMBL/GenBank/DDBJ whole genome shotgun (WGS) entry which is preliminary data.</text>
</comment>
<gene>
    <name evidence="1" type="ORF">SDC9_130575</name>
</gene>
<accession>A0A645D2Y4</accession>
<reference evidence="1" key="1">
    <citation type="submission" date="2019-08" db="EMBL/GenBank/DDBJ databases">
        <authorList>
            <person name="Kucharzyk K."/>
            <person name="Murdoch R.W."/>
            <person name="Higgins S."/>
            <person name="Loffler F."/>
        </authorList>
    </citation>
    <scope>NUCLEOTIDE SEQUENCE</scope>
</reference>
<dbReference type="EMBL" id="VSSQ01032289">
    <property type="protein sequence ID" value="MPM83511.1"/>
    <property type="molecule type" value="Genomic_DNA"/>
</dbReference>
<protein>
    <submittedName>
        <fullName evidence="1">Uncharacterized protein</fullName>
    </submittedName>
</protein>
<evidence type="ECO:0000313" key="1">
    <source>
        <dbReference type="EMBL" id="MPM83511.1"/>
    </source>
</evidence>
<name>A0A645D2Y4_9ZZZZ</name>
<organism evidence="1">
    <name type="scientific">bioreactor metagenome</name>
    <dbReference type="NCBI Taxonomy" id="1076179"/>
    <lineage>
        <taxon>unclassified sequences</taxon>
        <taxon>metagenomes</taxon>
        <taxon>ecological metagenomes</taxon>
    </lineage>
</organism>
<dbReference type="AlphaFoldDB" id="A0A645D2Y4"/>
<proteinExistence type="predicted"/>